<dbReference type="RefSeq" id="WP_377379821.1">
    <property type="nucleotide sequence ID" value="NZ_JBHSSW010000017.1"/>
</dbReference>
<keyword evidence="2" id="KW-0732">Signal</keyword>
<evidence type="ECO:0000313" key="6">
    <source>
        <dbReference type="Proteomes" id="UP001596303"/>
    </source>
</evidence>
<dbReference type="InterPro" id="IPR029058">
    <property type="entry name" value="AB_hydrolase_fold"/>
</dbReference>
<evidence type="ECO:0000256" key="2">
    <source>
        <dbReference type="ARBA" id="ARBA00022729"/>
    </source>
</evidence>
<reference evidence="6" key="1">
    <citation type="journal article" date="2019" name="Int. J. Syst. Evol. Microbiol.">
        <title>The Global Catalogue of Microorganisms (GCM) 10K type strain sequencing project: providing services to taxonomists for standard genome sequencing and annotation.</title>
        <authorList>
            <consortium name="The Broad Institute Genomics Platform"/>
            <consortium name="The Broad Institute Genome Sequencing Center for Infectious Disease"/>
            <person name="Wu L."/>
            <person name="Ma J."/>
        </authorList>
    </citation>
    <scope>NUCLEOTIDE SEQUENCE [LARGE SCALE GENOMIC DNA]</scope>
    <source>
        <strain evidence="6">CGMCC-1.15741</strain>
    </source>
</reference>
<evidence type="ECO:0000313" key="5">
    <source>
        <dbReference type="EMBL" id="MFC6199050.1"/>
    </source>
</evidence>
<dbReference type="InterPro" id="IPR054579">
    <property type="entry name" value="GCE-like_dom"/>
</dbReference>
<dbReference type="SUPFAM" id="SSF53474">
    <property type="entry name" value="alpha/beta-Hydrolases"/>
    <property type="match status" value="1"/>
</dbReference>
<feature type="domain" description="4-O-methyl-glucuronoyl methylesterase-like" evidence="4">
    <location>
        <begin position="229"/>
        <end position="375"/>
    </location>
</feature>
<dbReference type="Pfam" id="PF22244">
    <property type="entry name" value="GCE_fung"/>
    <property type="match status" value="1"/>
</dbReference>
<evidence type="ECO:0000256" key="1">
    <source>
        <dbReference type="ARBA" id="ARBA00022487"/>
    </source>
</evidence>
<dbReference type="Proteomes" id="UP001596303">
    <property type="component" value="Unassembled WGS sequence"/>
</dbReference>
<sequence>MLKWLGLAILLVIVGGVAGCSTFLLPRVNETPETSPAKPDLLAPIGGMAEVTTPEAWREIRAPFWRNMLLSQVYGSRPADIRASTVSRKVIDPEFLDGKASLIGVQLSLAIGAETYRQDVHFVVPNTKGPHPVILGAGSCPNDVTLPFDGVERPEDLAYPGYCDHDGFGMSIATFIFGRYIETPPLEALIDHGFAFGAYYPGMIVPDASEAGLEALAELPKTDMDHGPYGAIGIWAWVASRITDYVETDHGLDETRVILFGHSRSAKVSLLAGALDPRIAGVIAHQSGTGGASVQKNGVGESIEEITETYPHWFSPSYALYAERADDLPFDQHALVALMAPRLLLLGNSARDKWSDPKGAFTAAKAAGAVYALLGSETFDARDLGDFDPDADLAFQFREGTHGITPEDWTPFLAWLDAHFSE</sequence>
<name>A0ABW1SBY1_9PROT</name>
<accession>A0ABW1SBY1</accession>
<keyword evidence="1" id="KW-0719">Serine esterase</keyword>
<evidence type="ECO:0000256" key="3">
    <source>
        <dbReference type="ARBA" id="ARBA00022801"/>
    </source>
</evidence>
<comment type="caution">
    <text evidence="5">The sequence shown here is derived from an EMBL/GenBank/DDBJ whole genome shotgun (WGS) entry which is preliminary data.</text>
</comment>
<dbReference type="EMBL" id="JBHSSW010000017">
    <property type="protein sequence ID" value="MFC6199050.1"/>
    <property type="molecule type" value="Genomic_DNA"/>
</dbReference>
<dbReference type="PROSITE" id="PS51257">
    <property type="entry name" value="PROKAR_LIPOPROTEIN"/>
    <property type="match status" value="1"/>
</dbReference>
<dbReference type="Gene3D" id="3.40.50.1820">
    <property type="entry name" value="alpha/beta hydrolase"/>
    <property type="match status" value="1"/>
</dbReference>
<organism evidence="5 6">
    <name type="scientific">Ponticaulis profundi</name>
    <dbReference type="NCBI Taxonomy" id="2665222"/>
    <lineage>
        <taxon>Bacteria</taxon>
        <taxon>Pseudomonadati</taxon>
        <taxon>Pseudomonadota</taxon>
        <taxon>Alphaproteobacteria</taxon>
        <taxon>Hyphomonadales</taxon>
        <taxon>Hyphomonadaceae</taxon>
        <taxon>Ponticaulis</taxon>
    </lineage>
</organism>
<keyword evidence="6" id="KW-1185">Reference proteome</keyword>
<evidence type="ECO:0000259" key="4">
    <source>
        <dbReference type="Pfam" id="PF22244"/>
    </source>
</evidence>
<protein>
    <recommendedName>
        <fullName evidence="4">4-O-methyl-glucuronoyl methylesterase-like domain-containing protein</fullName>
    </recommendedName>
</protein>
<gene>
    <name evidence="5" type="ORF">ACFQDM_13225</name>
</gene>
<proteinExistence type="predicted"/>
<keyword evidence="3" id="KW-0378">Hydrolase</keyword>